<dbReference type="GeneID" id="60368586"/>
<dbReference type="PATRIC" id="fig|1339316.3.peg.196"/>
<name>A0A015VCA8_BACFG</name>
<proteinExistence type="predicted"/>
<dbReference type="Gene3D" id="3.20.20.140">
    <property type="entry name" value="Metal-dependent hydrolases"/>
    <property type="match status" value="1"/>
</dbReference>
<organism evidence="2 4">
    <name type="scientific">Bacteroides fragilis str. 3998T(B)3</name>
    <dbReference type="NCBI Taxonomy" id="1339316"/>
    <lineage>
        <taxon>Bacteria</taxon>
        <taxon>Pseudomonadati</taxon>
        <taxon>Bacteroidota</taxon>
        <taxon>Bacteroidia</taxon>
        <taxon>Bacteroidales</taxon>
        <taxon>Bacteroidaceae</taxon>
        <taxon>Bacteroides</taxon>
    </lineage>
</organism>
<evidence type="ECO:0000313" key="4">
    <source>
        <dbReference type="Proteomes" id="UP000020773"/>
    </source>
</evidence>
<reference evidence="2 4" key="1">
    <citation type="submission" date="2014-02" db="EMBL/GenBank/DDBJ databases">
        <authorList>
            <person name="Sears C."/>
            <person name="Carroll K."/>
            <person name="Sack B.R."/>
            <person name="Qadri F."/>
            <person name="Myers L.L."/>
            <person name="Chung G.-T."/>
            <person name="Escheverria P."/>
            <person name="Fraser C.M."/>
            <person name="Sadzewicz L."/>
            <person name="Shefchek K.A."/>
            <person name="Tallon L."/>
            <person name="Das S.P."/>
            <person name="Daugherty S."/>
            <person name="Mongodin E.F."/>
        </authorList>
    </citation>
    <scope>NUCLEOTIDE SEQUENCE [LARGE SCALE GENOMIC DNA]</scope>
    <source>
        <strain evidence="2">3998T</strain>
        <strain evidence="4">3998T(B)3</strain>
    </source>
</reference>
<comment type="caution">
    <text evidence="2">The sequence shown here is derived from an EMBL/GenBank/DDBJ whole genome shotgun (WGS) entry which is preliminary data.</text>
</comment>
<dbReference type="RefSeq" id="WP_005783653.1">
    <property type="nucleotide sequence ID" value="NZ_JGDB01000006.1"/>
</dbReference>
<dbReference type="InterPro" id="IPR001130">
    <property type="entry name" value="TatD-like"/>
</dbReference>
<accession>A0A015VCA8</accession>
<dbReference type="SUPFAM" id="SSF51556">
    <property type="entry name" value="Metallo-dependent hydrolases"/>
    <property type="match status" value="1"/>
</dbReference>
<evidence type="ECO:0000313" key="2">
    <source>
        <dbReference type="EMBL" id="EXY92981.1"/>
    </source>
</evidence>
<sequence length="211" mass="24659">MDILDIHTHRMPVELGQAIQNCQPAEFDPLAGAYYSVGIHPWYLTRENLDRQWEMLLAAIQCPQVLAIGEAGLDKLVRTDYMLQQEVFEKQAMLAHEMKYPLVIHAVRSANEIICLRKKMKPSNPWIIHGFRGKKELALQYIREGIYVSLGEKYQEEVLWGIPLEYLFLETDESMIDIHCLYERAALLLEIPLCKLMQQVRQNINNVFFRQ</sequence>
<gene>
    <name evidence="3" type="ORF">M125_0196</name>
    <name evidence="2" type="ORF">M125_0288</name>
    <name evidence="1" type="ORF">M125_0375</name>
</gene>
<dbReference type="Pfam" id="PF01026">
    <property type="entry name" value="TatD_DNase"/>
    <property type="match status" value="1"/>
</dbReference>
<dbReference type="EMBL" id="JGDB01000008">
    <property type="protein sequence ID" value="EXY92981.1"/>
    <property type="molecule type" value="Genomic_DNA"/>
</dbReference>
<dbReference type="GO" id="GO:0016788">
    <property type="term" value="F:hydrolase activity, acting on ester bonds"/>
    <property type="evidence" value="ECO:0007669"/>
    <property type="project" value="InterPro"/>
</dbReference>
<dbReference type="PANTHER" id="PTHR46124">
    <property type="entry name" value="D-AMINOACYL-TRNA DEACYLASE"/>
    <property type="match status" value="1"/>
</dbReference>
<dbReference type="AlphaFoldDB" id="A0A015VCA8"/>
<dbReference type="EMBL" id="JGDB01000006">
    <property type="protein sequence ID" value="EXY93134.1"/>
    <property type="molecule type" value="Genomic_DNA"/>
</dbReference>
<dbReference type="InterPro" id="IPR032466">
    <property type="entry name" value="Metal_Hydrolase"/>
</dbReference>
<dbReference type="Proteomes" id="UP000020773">
    <property type="component" value="Unassembled WGS sequence"/>
</dbReference>
<dbReference type="PANTHER" id="PTHR46124:SF3">
    <property type="entry name" value="HYDROLASE"/>
    <property type="match status" value="1"/>
</dbReference>
<evidence type="ECO:0000313" key="1">
    <source>
        <dbReference type="EMBL" id="EXY92930.1"/>
    </source>
</evidence>
<dbReference type="EMBL" id="JGDB01000009">
    <property type="protein sequence ID" value="EXY92930.1"/>
    <property type="molecule type" value="Genomic_DNA"/>
</dbReference>
<protein>
    <submittedName>
        <fullName evidence="2">TatD related DNase family protein</fullName>
    </submittedName>
</protein>
<dbReference type="GO" id="GO:0005829">
    <property type="term" value="C:cytosol"/>
    <property type="evidence" value="ECO:0007669"/>
    <property type="project" value="TreeGrafter"/>
</dbReference>
<evidence type="ECO:0000313" key="3">
    <source>
        <dbReference type="EMBL" id="EXY93134.1"/>
    </source>
</evidence>